<evidence type="ECO:0000313" key="2">
    <source>
        <dbReference type="EMBL" id="GFS00921.1"/>
    </source>
</evidence>
<gene>
    <name evidence="2" type="ORF">ElyMa_004568000</name>
</gene>
<accession>A0AAV4HWM3</accession>
<name>A0AAV4HWM3_9GAST</name>
<feature type="chain" id="PRO_5043416562" evidence="1">
    <location>
        <begin position="20"/>
        <end position="79"/>
    </location>
</feature>
<dbReference type="EMBL" id="BMAT01009191">
    <property type="protein sequence ID" value="GFS00921.1"/>
    <property type="molecule type" value="Genomic_DNA"/>
</dbReference>
<keyword evidence="1" id="KW-0732">Signal</keyword>
<proteinExistence type="predicted"/>
<reference evidence="2 3" key="1">
    <citation type="journal article" date="2021" name="Elife">
        <title>Chloroplast acquisition without the gene transfer in kleptoplastic sea slugs, Plakobranchus ocellatus.</title>
        <authorList>
            <person name="Maeda T."/>
            <person name="Takahashi S."/>
            <person name="Yoshida T."/>
            <person name="Shimamura S."/>
            <person name="Takaki Y."/>
            <person name="Nagai Y."/>
            <person name="Toyoda A."/>
            <person name="Suzuki Y."/>
            <person name="Arimoto A."/>
            <person name="Ishii H."/>
            <person name="Satoh N."/>
            <person name="Nishiyama T."/>
            <person name="Hasebe M."/>
            <person name="Maruyama T."/>
            <person name="Minagawa J."/>
            <person name="Obokata J."/>
            <person name="Shigenobu S."/>
        </authorList>
    </citation>
    <scope>NUCLEOTIDE SEQUENCE [LARGE SCALE GENOMIC DNA]</scope>
</reference>
<evidence type="ECO:0000256" key="1">
    <source>
        <dbReference type="SAM" id="SignalP"/>
    </source>
</evidence>
<dbReference type="AlphaFoldDB" id="A0AAV4HWM3"/>
<feature type="signal peptide" evidence="1">
    <location>
        <begin position="1"/>
        <end position="19"/>
    </location>
</feature>
<keyword evidence="3" id="KW-1185">Reference proteome</keyword>
<dbReference type="Proteomes" id="UP000762676">
    <property type="component" value="Unassembled WGS sequence"/>
</dbReference>
<evidence type="ECO:0000313" key="3">
    <source>
        <dbReference type="Proteomes" id="UP000762676"/>
    </source>
</evidence>
<organism evidence="2 3">
    <name type="scientific">Elysia marginata</name>
    <dbReference type="NCBI Taxonomy" id="1093978"/>
    <lineage>
        <taxon>Eukaryota</taxon>
        <taxon>Metazoa</taxon>
        <taxon>Spiralia</taxon>
        <taxon>Lophotrochozoa</taxon>
        <taxon>Mollusca</taxon>
        <taxon>Gastropoda</taxon>
        <taxon>Heterobranchia</taxon>
        <taxon>Euthyneura</taxon>
        <taxon>Panpulmonata</taxon>
        <taxon>Sacoglossa</taxon>
        <taxon>Placobranchoidea</taxon>
        <taxon>Plakobranchidae</taxon>
        <taxon>Elysia</taxon>
    </lineage>
</organism>
<protein>
    <submittedName>
        <fullName evidence="2">Uncharacterized protein</fullName>
    </submittedName>
</protein>
<sequence>MVGLWLCLILRGRDNLATGAEIWDSLPHNGRRAELGLHFITGLRNVKDLLFRAPSGPFFLVDAWLLYLNKSKDWEPMSR</sequence>
<comment type="caution">
    <text evidence="2">The sequence shown here is derived from an EMBL/GenBank/DDBJ whole genome shotgun (WGS) entry which is preliminary data.</text>
</comment>